<keyword evidence="2" id="KW-1185">Reference proteome</keyword>
<dbReference type="Proteomes" id="UP000031030">
    <property type="component" value="Unassembled WGS sequence"/>
</dbReference>
<evidence type="ECO:0000313" key="1">
    <source>
        <dbReference type="EMBL" id="KHK96661.1"/>
    </source>
</evidence>
<proteinExistence type="predicted"/>
<evidence type="ECO:0000313" key="2">
    <source>
        <dbReference type="Proteomes" id="UP000031030"/>
    </source>
</evidence>
<dbReference type="STRING" id="1348253.LK09_15030"/>
<sequence length="236" mass="24723">MSVLVLAVVVVAIAGVWIAGKSLASATPGHPASAAEGSLASGFHAPDRATYYSSQVVEPDPETWTDVRPSGEYRVMLLAQGRDAHTAHDPQVATLVDAVKRWARDEDRVSLTVRYLGDPHTSIDAIDHAARSKTADLIVVAGNGLVDPVAVVSANYAGENPQQFLVLGAEVAEPTTNITATDWVGSAYLGEGVPEADYYDPASVTAPRAYAALRAGAAAVLSGYTGVIVRIPVDRY</sequence>
<dbReference type="EMBL" id="JTDK01000014">
    <property type="protein sequence ID" value="KHK96661.1"/>
    <property type="molecule type" value="Genomic_DNA"/>
</dbReference>
<organism evidence="1 2">
    <name type="scientific">Microbacterium mangrovi</name>
    <dbReference type="NCBI Taxonomy" id="1348253"/>
    <lineage>
        <taxon>Bacteria</taxon>
        <taxon>Bacillati</taxon>
        <taxon>Actinomycetota</taxon>
        <taxon>Actinomycetes</taxon>
        <taxon>Micrococcales</taxon>
        <taxon>Microbacteriaceae</taxon>
        <taxon>Microbacterium</taxon>
    </lineage>
</organism>
<protein>
    <recommendedName>
        <fullName evidence="3">BMP family ABC transporter substrate-binding protein</fullName>
    </recommendedName>
</protein>
<comment type="caution">
    <text evidence="1">The sequence shown here is derived from an EMBL/GenBank/DDBJ whole genome shotgun (WGS) entry which is preliminary data.</text>
</comment>
<reference evidence="1 2" key="1">
    <citation type="submission" date="2014-11" db="EMBL/GenBank/DDBJ databases">
        <title>Genome sequence of Microbacterium mangrovi MUSC 115(T).</title>
        <authorList>
            <person name="Lee L.-H."/>
        </authorList>
    </citation>
    <scope>NUCLEOTIDE SEQUENCE [LARGE SCALE GENOMIC DNA]</scope>
    <source>
        <strain evidence="1 2">MUSC 115</strain>
    </source>
</reference>
<accession>A0A0B2A0W3</accession>
<gene>
    <name evidence="1" type="ORF">LK09_15030</name>
</gene>
<evidence type="ECO:0008006" key="3">
    <source>
        <dbReference type="Google" id="ProtNLM"/>
    </source>
</evidence>
<name>A0A0B2A0W3_9MICO</name>
<dbReference type="AlphaFoldDB" id="A0A0B2A0W3"/>